<evidence type="ECO:0000313" key="8">
    <source>
        <dbReference type="EMBL" id="AFM23380.1"/>
    </source>
</evidence>
<dbReference type="PANTHER" id="PTHR10134">
    <property type="entry name" value="CYTOCHROME B-C1 COMPLEX SUBUNIT RIESKE, MITOCHONDRIAL"/>
    <property type="match status" value="1"/>
</dbReference>
<gene>
    <name evidence="8" type="ordered locus">Desti_0654</name>
</gene>
<protein>
    <submittedName>
        <fullName evidence="8">Rieske Fe-S protein</fullName>
    </submittedName>
</protein>
<dbReference type="Pfam" id="PF00355">
    <property type="entry name" value="Rieske"/>
    <property type="match status" value="1"/>
</dbReference>
<feature type="domain" description="Rieske" evidence="7">
    <location>
        <begin position="49"/>
        <end position="155"/>
    </location>
</feature>
<dbReference type="InterPro" id="IPR017941">
    <property type="entry name" value="Rieske_2Fe-2S"/>
</dbReference>
<accession>I4C1D9</accession>
<dbReference type="RefSeq" id="WP_014808536.1">
    <property type="nucleotide sequence ID" value="NC_018025.1"/>
</dbReference>
<evidence type="ECO:0000313" key="9">
    <source>
        <dbReference type="Proteomes" id="UP000006055"/>
    </source>
</evidence>
<keyword evidence="3" id="KW-0408">Iron</keyword>
<dbReference type="AlphaFoldDB" id="I4C1D9"/>
<evidence type="ECO:0000256" key="5">
    <source>
        <dbReference type="ARBA" id="ARBA00023157"/>
    </source>
</evidence>
<keyword evidence="5" id="KW-1015">Disulfide bond</keyword>
<proteinExistence type="predicted"/>
<evidence type="ECO:0000259" key="7">
    <source>
        <dbReference type="PROSITE" id="PS51296"/>
    </source>
</evidence>
<sequence length="182" mass="19425">MNNTNKPGSTRRSFLARLSLWIGGLAAGGSVFAAVRSLIPNVLYEPSKKVKIGTVDFIPEGVTLYKDAKTFICKHSAGGKTKIHAISAICTHLGCIVQHTESEEGKAGIRDKSTVGFSCACHGSQFTIDGDVIKGPAPEPLPWLGVSISPDDGQLVVDTSKIVERQKSLLVLKPKDSNVRKV</sequence>
<dbReference type="GO" id="GO:0016020">
    <property type="term" value="C:membrane"/>
    <property type="evidence" value="ECO:0007669"/>
    <property type="project" value="InterPro"/>
</dbReference>
<dbReference type="KEGG" id="dti:Desti_0654"/>
<dbReference type="GO" id="GO:0051537">
    <property type="term" value="F:2 iron, 2 sulfur cluster binding"/>
    <property type="evidence" value="ECO:0007669"/>
    <property type="project" value="UniProtKB-KW"/>
</dbReference>
<reference evidence="9" key="1">
    <citation type="submission" date="2012-06" db="EMBL/GenBank/DDBJ databases">
        <title>Complete sequence of chromosome of Desulfomonile tiedjei DSM 6799.</title>
        <authorList>
            <person name="Lucas S."/>
            <person name="Copeland A."/>
            <person name="Lapidus A."/>
            <person name="Glavina del Rio T."/>
            <person name="Dalin E."/>
            <person name="Tice H."/>
            <person name="Bruce D."/>
            <person name="Goodwin L."/>
            <person name="Pitluck S."/>
            <person name="Peters L."/>
            <person name="Ovchinnikova G."/>
            <person name="Zeytun A."/>
            <person name="Lu M."/>
            <person name="Kyrpides N."/>
            <person name="Mavromatis K."/>
            <person name="Ivanova N."/>
            <person name="Brettin T."/>
            <person name="Detter J.C."/>
            <person name="Han C."/>
            <person name="Larimer F."/>
            <person name="Land M."/>
            <person name="Hauser L."/>
            <person name="Markowitz V."/>
            <person name="Cheng J.-F."/>
            <person name="Hugenholtz P."/>
            <person name="Woyke T."/>
            <person name="Wu D."/>
            <person name="Spring S."/>
            <person name="Schroeder M."/>
            <person name="Brambilla E."/>
            <person name="Klenk H.-P."/>
            <person name="Eisen J.A."/>
        </authorList>
    </citation>
    <scope>NUCLEOTIDE SEQUENCE [LARGE SCALE GENOMIC DNA]</scope>
    <source>
        <strain evidence="9">ATCC 49306 / DSM 6799 / DCB-1</strain>
    </source>
</reference>
<keyword evidence="1" id="KW-0001">2Fe-2S</keyword>
<dbReference type="PROSITE" id="PS51296">
    <property type="entry name" value="RIESKE"/>
    <property type="match status" value="1"/>
</dbReference>
<dbReference type="EMBL" id="CP003360">
    <property type="protein sequence ID" value="AFM23380.1"/>
    <property type="molecule type" value="Genomic_DNA"/>
</dbReference>
<dbReference type="GO" id="GO:0046872">
    <property type="term" value="F:metal ion binding"/>
    <property type="evidence" value="ECO:0007669"/>
    <property type="project" value="UniProtKB-KW"/>
</dbReference>
<keyword evidence="4" id="KW-0411">Iron-sulfur</keyword>
<dbReference type="STRING" id="706587.Desti_0654"/>
<dbReference type="InterPro" id="IPR036922">
    <property type="entry name" value="Rieske_2Fe-2S_sf"/>
</dbReference>
<dbReference type="InterPro" id="IPR006311">
    <property type="entry name" value="TAT_signal"/>
</dbReference>
<dbReference type="SUPFAM" id="SSF50022">
    <property type="entry name" value="ISP domain"/>
    <property type="match status" value="1"/>
</dbReference>
<dbReference type="HOGENOM" id="CLU_055690_1_1_7"/>
<keyword evidence="2" id="KW-0479">Metal-binding</keyword>
<name>I4C1D9_DESTA</name>
<comment type="cofactor">
    <cofactor evidence="6">
        <name>[2Fe-2S] cluster</name>
        <dbReference type="ChEBI" id="CHEBI:190135"/>
    </cofactor>
</comment>
<dbReference type="Proteomes" id="UP000006055">
    <property type="component" value="Chromosome"/>
</dbReference>
<evidence type="ECO:0000256" key="6">
    <source>
        <dbReference type="ARBA" id="ARBA00034078"/>
    </source>
</evidence>
<evidence type="ECO:0000256" key="3">
    <source>
        <dbReference type="ARBA" id="ARBA00023004"/>
    </source>
</evidence>
<dbReference type="PROSITE" id="PS51318">
    <property type="entry name" value="TAT"/>
    <property type="match status" value="1"/>
</dbReference>
<dbReference type="InterPro" id="IPR005805">
    <property type="entry name" value="Rieske_Fe-S_prot_C"/>
</dbReference>
<organism evidence="8 9">
    <name type="scientific">Desulfomonile tiedjei (strain ATCC 49306 / DSM 6799 / DCB-1)</name>
    <dbReference type="NCBI Taxonomy" id="706587"/>
    <lineage>
        <taxon>Bacteria</taxon>
        <taxon>Pseudomonadati</taxon>
        <taxon>Thermodesulfobacteriota</taxon>
        <taxon>Desulfomonilia</taxon>
        <taxon>Desulfomonilales</taxon>
        <taxon>Desulfomonilaceae</taxon>
        <taxon>Desulfomonile</taxon>
    </lineage>
</organism>
<evidence type="ECO:0000256" key="4">
    <source>
        <dbReference type="ARBA" id="ARBA00023014"/>
    </source>
</evidence>
<dbReference type="Gene3D" id="2.102.10.10">
    <property type="entry name" value="Rieske [2Fe-2S] iron-sulphur domain"/>
    <property type="match status" value="1"/>
</dbReference>
<dbReference type="eggNOG" id="COG0723">
    <property type="taxonomic scope" value="Bacteria"/>
</dbReference>
<dbReference type="PRINTS" id="PR00162">
    <property type="entry name" value="RIESKE"/>
</dbReference>
<dbReference type="OrthoDB" id="9767869at2"/>
<evidence type="ECO:0000256" key="2">
    <source>
        <dbReference type="ARBA" id="ARBA00022723"/>
    </source>
</evidence>
<dbReference type="InterPro" id="IPR014349">
    <property type="entry name" value="Rieske_Fe-S_prot"/>
</dbReference>
<evidence type="ECO:0000256" key="1">
    <source>
        <dbReference type="ARBA" id="ARBA00022714"/>
    </source>
</evidence>
<keyword evidence="9" id="KW-1185">Reference proteome</keyword>